<evidence type="ECO:0000256" key="3">
    <source>
        <dbReference type="ARBA" id="ARBA00022475"/>
    </source>
</evidence>
<name>A0A120N071_HALHR</name>
<dbReference type="KEGG" id="hhk:HH1059_22390"/>
<dbReference type="Proteomes" id="UP000218890">
    <property type="component" value="Chromosome"/>
</dbReference>
<keyword evidence="5 9" id="KW-0653">Protein transport</keyword>
<dbReference type="EMBL" id="AP017372">
    <property type="protein sequence ID" value="BAU58947.1"/>
    <property type="molecule type" value="Genomic_DNA"/>
</dbReference>
<evidence type="ECO:0000256" key="2">
    <source>
        <dbReference type="ARBA" id="ARBA00022448"/>
    </source>
</evidence>
<dbReference type="OrthoDB" id="9806365at2"/>
<sequence>MKSSAEKSTSPFDVIKWIIAISLAVAGVAGFYFFGDEPLLHRVGGLLAAVAVAFAMLSTTAQGRSLWSFAQGSKQEVRKVIWPTRQETLQTTLLVVAVVIIVAIFLWLMDILLLWLVGMITGHGG</sequence>
<keyword evidence="3 9" id="KW-1003">Cell membrane</keyword>
<evidence type="ECO:0000256" key="1">
    <source>
        <dbReference type="ARBA" id="ARBA00004370"/>
    </source>
</evidence>
<accession>A0A120N071</accession>
<keyword evidence="11" id="KW-1185">Reference proteome</keyword>
<keyword evidence="2 9" id="KW-0813">Transport</keyword>
<dbReference type="GO" id="GO:0005886">
    <property type="term" value="C:plasma membrane"/>
    <property type="evidence" value="ECO:0007669"/>
    <property type="project" value="UniProtKB-UniRule"/>
</dbReference>
<dbReference type="AlphaFoldDB" id="A0A120N071"/>
<dbReference type="GO" id="GO:0006605">
    <property type="term" value="P:protein targeting"/>
    <property type="evidence" value="ECO:0007669"/>
    <property type="project" value="UniProtKB-UniRule"/>
</dbReference>
<dbReference type="PROSITE" id="PS01067">
    <property type="entry name" value="SECE_SEC61G"/>
    <property type="match status" value="1"/>
</dbReference>
<dbReference type="NCBIfam" id="NF004379">
    <property type="entry name" value="PRK05740.2-5"/>
    <property type="match status" value="1"/>
</dbReference>
<evidence type="ECO:0000256" key="8">
    <source>
        <dbReference type="ARBA" id="ARBA00023136"/>
    </source>
</evidence>
<dbReference type="RefSeq" id="WP_096410230.1">
    <property type="nucleotide sequence ID" value="NZ_AP017372.2"/>
</dbReference>
<dbReference type="Pfam" id="PF00584">
    <property type="entry name" value="SecE"/>
    <property type="match status" value="1"/>
</dbReference>
<dbReference type="NCBIfam" id="NF004371">
    <property type="entry name" value="PRK05740.1-1"/>
    <property type="match status" value="1"/>
</dbReference>
<dbReference type="PANTHER" id="PTHR33910:SF1">
    <property type="entry name" value="PROTEIN TRANSLOCASE SUBUNIT SECE"/>
    <property type="match status" value="1"/>
</dbReference>
<dbReference type="InterPro" id="IPR001901">
    <property type="entry name" value="Translocase_SecE/Sec61-g"/>
</dbReference>
<dbReference type="InterPro" id="IPR038379">
    <property type="entry name" value="SecE_sf"/>
</dbReference>
<feature type="transmembrane region" description="Helical" evidence="9">
    <location>
        <begin position="12"/>
        <end position="33"/>
    </location>
</feature>
<keyword evidence="7 9" id="KW-0811">Translocation</keyword>
<evidence type="ECO:0000256" key="6">
    <source>
        <dbReference type="ARBA" id="ARBA00022989"/>
    </source>
</evidence>
<comment type="subcellular location">
    <subcellularLocation>
        <location evidence="1">Membrane</location>
    </subcellularLocation>
</comment>
<proteinExistence type="inferred from homology"/>
<comment type="subunit">
    <text evidence="9">Component of the Sec protein translocase complex. Heterotrimer consisting of SecY, SecE and SecG subunits. The heterotrimers can form oligomers, although 1 heterotrimer is thought to be able to translocate proteins. Interacts with the ribosome. Interacts with SecDF, and other proteins may be involved. Interacts with SecA.</text>
</comment>
<evidence type="ECO:0000313" key="11">
    <source>
        <dbReference type="Proteomes" id="UP000218890"/>
    </source>
</evidence>
<dbReference type="GO" id="GO:0065002">
    <property type="term" value="P:intracellular protein transmembrane transport"/>
    <property type="evidence" value="ECO:0007669"/>
    <property type="project" value="UniProtKB-UniRule"/>
</dbReference>
<evidence type="ECO:0000313" key="10">
    <source>
        <dbReference type="EMBL" id="BAU58947.1"/>
    </source>
</evidence>
<protein>
    <recommendedName>
        <fullName evidence="9">Protein translocase subunit SecE</fullName>
    </recommendedName>
</protein>
<keyword evidence="6 9" id="KW-1133">Transmembrane helix</keyword>
<comment type="function">
    <text evidence="9">Essential subunit of the Sec protein translocation channel SecYEG. Clamps together the 2 halves of SecY. May contact the channel plug during translocation.</text>
</comment>
<gene>
    <name evidence="9 10" type="primary">secE</name>
    <name evidence="10" type="ORF">HH1059_22390</name>
</gene>
<dbReference type="InterPro" id="IPR005807">
    <property type="entry name" value="SecE_bac"/>
</dbReference>
<dbReference type="PRINTS" id="PR01650">
    <property type="entry name" value="SECETRNLCASE"/>
</dbReference>
<comment type="caution">
    <text evidence="9">Lacks conserved residue(s) required for the propagation of feature annotation.</text>
</comment>
<keyword evidence="8 9" id="KW-0472">Membrane</keyword>
<dbReference type="NCBIfam" id="TIGR00964">
    <property type="entry name" value="secE_bact"/>
    <property type="match status" value="1"/>
</dbReference>
<dbReference type="HAMAP" id="MF_00422">
    <property type="entry name" value="SecE"/>
    <property type="match status" value="1"/>
</dbReference>
<dbReference type="Gene3D" id="1.20.5.1030">
    <property type="entry name" value="Preprotein translocase secy subunit"/>
    <property type="match status" value="1"/>
</dbReference>
<evidence type="ECO:0000256" key="5">
    <source>
        <dbReference type="ARBA" id="ARBA00022927"/>
    </source>
</evidence>
<dbReference type="GO" id="GO:0009306">
    <property type="term" value="P:protein secretion"/>
    <property type="evidence" value="ECO:0007669"/>
    <property type="project" value="UniProtKB-UniRule"/>
</dbReference>
<organism evidence="10 11">
    <name type="scientific">Halorhodospira halochloris</name>
    <name type="common">Ectothiorhodospira halochloris</name>
    <dbReference type="NCBI Taxonomy" id="1052"/>
    <lineage>
        <taxon>Bacteria</taxon>
        <taxon>Pseudomonadati</taxon>
        <taxon>Pseudomonadota</taxon>
        <taxon>Gammaproteobacteria</taxon>
        <taxon>Chromatiales</taxon>
        <taxon>Ectothiorhodospiraceae</taxon>
        <taxon>Halorhodospira</taxon>
    </lineage>
</organism>
<feature type="transmembrane region" description="Helical" evidence="9">
    <location>
        <begin position="39"/>
        <end position="57"/>
    </location>
</feature>
<dbReference type="PANTHER" id="PTHR33910">
    <property type="entry name" value="PROTEIN TRANSLOCASE SUBUNIT SECE"/>
    <property type="match status" value="1"/>
</dbReference>
<feature type="transmembrane region" description="Helical" evidence="9">
    <location>
        <begin position="93"/>
        <end position="117"/>
    </location>
</feature>
<comment type="similarity">
    <text evidence="9">Belongs to the SecE/SEC61-gamma family.</text>
</comment>
<reference evidence="10" key="1">
    <citation type="submission" date="2016-02" db="EMBL/GenBank/DDBJ databases">
        <title>Halorhodospira halochloris DSM-1059 complete genome, version 2.</title>
        <authorList>
            <person name="Tsukatani Y."/>
        </authorList>
    </citation>
    <scope>NUCLEOTIDE SEQUENCE</scope>
    <source>
        <strain evidence="10">DSM 1059</strain>
    </source>
</reference>
<evidence type="ECO:0000256" key="4">
    <source>
        <dbReference type="ARBA" id="ARBA00022692"/>
    </source>
</evidence>
<evidence type="ECO:0000256" key="9">
    <source>
        <dbReference type="HAMAP-Rule" id="MF_00422"/>
    </source>
</evidence>
<evidence type="ECO:0000256" key="7">
    <source>
        <dbReference type="ARBA" id="ARBA00023010"/>
    </source>
</evidence>
<dbReference type="GO" id="GO:0043952">
    <property type="term" value="P:protein transport by the Sec complex"/>
    <property type="evidence" value="ECO:0007669"/>
    <property type="project" value="UniProtKB-UniRule"/>
</dbReference>
<keyword evidence="4 9" id="KW-0812">Transmembrane</keyword>
<dbReference type="GO" id="GO:0008320">
    <property type="term" value="F:protein transmembrane transporter activity"/>
    <property type="evidence" value="ECO:0007669"/>
    <property type="project" value="UniProtKB-UniRule"/>
</dbReference>